<dbReference type="EMBL" id="PRLP01000096">
    <property type="protein sequence ID" value="PPC75392.1"/>
    <property type="molecule type" value="Genomic_DNA"/>
</dbReference>
<dbReference type="GO" id="GO:0015562">
    <property type="term" value="F:efflux transmembrane transporter activity"/>
    <property type="evidence" value="ECO:0007669"/>
    <property type="project" value="InterPro"/>
</dbReference>
<evidence type="ECO:0000256" key="3">
    <source>
        <dbReference type="ARBA" id="ARBA00022692"/>
    </source>
</evidence>
<accession>A0A2S5KKZ5</accession>
<keyword evidence="3" id="KW-0812">Transmembrane</keyword>
<protein>
    <recommendedName>
        <fullName evidence="8">Transporter</fullName>
    </recommendedName>
</protein>
<keyword evidence="4" id="KW-0472">Membrane</keyword>
<dbReference type="InterPro" id="IPR051906">
    <property type="entry name" value="TolC-like"/>
</dbReference>
<evidence type="ECO:0000256" key="1">
    <source>
        <dbReference type="ARBA" id="ARBA00004442"/>
    </source>
</evidence>
<comment type="subcellular location">
    <subcellularLocation>
        <location evidence="1">Cell outer membrane</location>
    </subcellularLocation>
</comment>
<dbReference type="GO" id="GO:1990281">
    <property type="term" value="C:efflux pump complex"/>
    <property type="evidence" value="ECO:0007669"/>
    <property type="project" value="TreeGrafter"/>
</dbReference>
<dbReference type="PANTHER" id="PTHR30026">
    <property type="entry name" value="OUTER MEMBRANE PROTEIN TOLC"/>
    <property type="match status" value="1"/>
</dbReference>
<evidence type="ECO:0000313" key="7">
    <source>
        <dbReference type="Proteomes" id="UP000238196"/>
    </source>
</evidence>
<dbReference type="OrthoDB" id="10007825at2"/>
<evidence type="ECO:0000256" key="4">
    <source>
        <dbReference type="ARBA" id="ARBA00023136"/>
    </source>
</evidence>
<evidence type="ECO:0000256" key="2">
    <source>
        <dbReference type="ARBA" id="ARBA00022452"/>
    </source>
</evidence>
<keyword evidence="2" id="KW-1134">Transmembrane beta strand</keyword>
<evidence type="ECO:0008006" key="8">
    <source>
        <dbReference type="Google" id="ProtNLM"/>
    </source>
</evidence>
<dbReference type="GO" id="GO:0015288">
    <property type="term" value="F:porin activity"/>
    <property type="evidence" value="ECO:0007669"/>
    <property type="project" value="TreeGrafter"/>
</dbReference>
<name>A0A2S5KKZ5_9PROT</name>
<reference evidence="6 7" key="1">
    <citation type="submission" date="2018-02" db="EMBL/GenBank/DDBJ databases">
        <title>novel marine gammaproteobacteria from coastal saline agro ecosystem.</title>
        <authorList>
            <person name="Krishnan R."/>
            <person name="Ramesh Kumar N."/>
        </authorList>
    </citation>
    <scope>NUCLEOTIDE SEQUENCE [LARGE SCALE GENOMIC DNA]</scope>
    <source>
        <strain evidence="6 7">228</strain>
    </source>
</reference>
<proteinExistence type="predicted"/>
<keyword evidence="5" id="KW-0998">Cell outer membrane</keyword>
<dbReference type="SUPFAM" id="SSF56954">
    <property type="entry name" value="Outer membrane efflux proteins (OEP)"/>
    <property type="match status" value="1"/>
</dbReference>
<dbReference type="Gene3D" id="1.20.1600.10">
    <property type="entry name" value="Outer membrane efflux proteins (OEP)"/>
    <property type="match status" value="1"/>
</dbReference>
<sequence length="558" mass="60993">MRIAQRGCLNAHTEGLSTSHGQIVSRLSANKGFTMHHITVPACLRPAAMLLASLLLSACAGKVAPLTTDVQQRVARQQQAMPALQGQLPAAPLDAAAAVSVALHNNLSLKVSALDTLLASGELDMARLQMLPDFSVQAGYTLRDRVEDSSDPLNRKDYAAQVSWNVLALAGQWLKAQQAGERQLVYRQRYQDTADQVASDTLVAWQQLADFQQQAAALDRADASIDSTQALLQRLQQAQLRDPLVLAQYADTLLALKSQIRSTRLRGDKAASNLGTQLASAGRRVQIAADDTSLPAADLVSALLGVPEDQLEQHALYFRNDLRENDIQARLLREQARMAWTSALPGLQLFYAREYDTDINLDPPSWQQHGLSLAFNLLGLVSAVVQHKQVVLQQQQLELKQLALGYLTVEQVRLSREALQMSHDSWLESQQRADAAEQIAAIRRTRTPFYEDDELDRARAEVQAIQAQVAANQARQDMLQAYWQLLQASGIQLVPAAVLAGAAESASSSQQQLRQYWQQLPAQIQQQLLAIQPAALASTSATAHPAPPLALALSTPTP</sequence>
<dbReference type="PANTHER" id="PTHR30026:SF20">
    <property type="entry name" value="OUTER MEMBRANE PROTEIN TOLC"/>
    <property type="match status" value="1"/>
</dbReference>
<dbReference type="Proteomes" id="UP000238196">
    <property type="component" value="Unassembled WGS sequence"/>
</dbReference>
<dbReference type="GO" id="GO:0009279">
    <property type="term" value="C:cell outer membrane"/>
    <property type="evidence" value="ECO:0007669"/>
    <property type="project" value="UniProtKB-SubCell"/>
</dbReference>
<organism evidence="6 7">
    <name type="scientific">Proteobacteria bacterium 228</name>
    <dbReference type="NCBI Taxonomy" id="2083153"/>
    <lineage>
        <taxon>Bacteria</taxon>
        <taxon>Pseudomonadati</taxon>
        <taxon>Pseudomonadota</taxon>
    </lineage>
</organism>
<comment type="caution">
    <text evidence="6">The sequence shown here is derived from an EMBL/GenBank/DDBJ whole genome shotgun (WGS) entry which is preliminary data.</text>
</comment>
<evidence type="ECO:0000313" key="6">
    <source>
        <dbReference type="EMBL" id="PPC75392.1"/>
    </source>
</evidence>
<gene>
    <name evidence="6" type="ORF">C4K68_20720</name>
</gene>
<evidence type="ECO:0000256" key="5">
    <source>
        <dbReference type="ARBA" id="ARBA00023237"/>
    </source>
</evidence>
<dbReference type="AlphaFoldDB" id="A0A2S5KKZ5"/>